<dbReference type="Pfam" id="PF18144">
    <property type="entry name" value="SMODS"/>
    <property type="match status" value="1"/>
</dbReference>
<dbReference type="GO" id="GO:0051607">
    <property type="term" value="P:defense response to virus"/>
    <property type="evidence" value="ECO:0007669"/>
    <property type="project" value="UniProtKB-KW"/>
</dbReference>
<dbReference type="Gene3D" id="3.30.460.10">
    <property type="entry name" value="Beta Polymerase, domain 2"/>
    <property type="match status" value="1"/>
</dbReference>
<dbReference type="AlphaFoldDB" id="A0A286NVZ8"/>
<evidence type="ECO:0000256" key="1">
    <source>
        <dbReference type="ARBA" id="ARBA00023118"/>
    </source>
</evidence>
<dbReference type="InterPro" id="IPR043519">
    <property type="entry name" value="NT_sf"/>
</dbReference>
<dbReference type="SUPFAM" id="SSF81301">
    <property type="entry name" value="Nucleotidyltransferase"/>
    <property type="match status" value="1"/>
</dbReference>
<keyword evidence="1" id="KW-0051">Antiviral defense</keyword>
<dbReference type="EMBL" id="CP022203">
    <property type="protein sequence ID" value="ATB51343.1"/>
    <property type="molecule type" value="Genomic_DNA"/>
</dbReference>
<protein>
    <recommendedName>
        <fullName evidence="4">Nucleotidyltransferase</fullName>
    </recommendedName>
</protein>
<keyword evidence="3" id="KW-1185">Reference proteome</keyword>
<evidence type="ECO:0000313" key="3">
    <source>
        <dbReference type="Proteomes" id="UP000217343"/>
    </source>
</evidence>
<dbReference type="Proteomes" id="UP000217343">
    <property type="component" value="Chromosome"/>
</dbReference>
<evidence type="ECO:0008006" key="4">
    <source>
        <dbReference type="Google" id="ProtNLM"/>
    </source>
</evidence>
<dbReference type="KEGG" id="mmas:MYMAC_007001"/>
<evidence type="ECO:0000313" key="2">
    <source>
        <dbReference type="EMBL" id="ATB51343.1"/>
    </source>
</evidence>
<dbReference type="InterPro" id="IPR006116">
    <property type="entry name" value="NT_2-5OAS_ClassI-CCAase"/>
</dbReference>
<sequence length="296" mass="33734">MRSVGHALQEAIESLELPPEQHRRVTARMQEVQQRLRAVFGPKTDFLSGSYGRGTSIRPLNDIDFFIVLGDVLMTAAPARPLLPSDALRELRDGIHKEIPRRNMPAIQLHSVRVEFEETPIQFDVIPAYACSNGPGYLIPERKKDQSEEKWVRTDPRRHQEACATANKRCEGRLHSLIKLVKHWNRKQHSPLKSFHLEVMSYSVQLPRLSRESGHLESLETLFAHLARGVMNRCTDPAELGDDVDVYLSPSQRSAASQLLDGAAREVRLAREEQDTHPARAHARMKKLFPDLYQGY</sequence>
<dbReference type="GO" id="GO:0016779">
    <property type="term" value="F:nucleotidyltransferase activity"/>
    <property type="evidence" value="ECO:0007669"/>
    <property type="project" value="InterPro"/>
</dbReference>
<gene>
    <name evidence="2" type="ORF">MYMAC_007001</name>
</gene>
<name>A0A286NVZ8_9BACT</name>
<organism evidence="2 3">
    <name type="scientific">Corallococcus macrosporus DSM 14697</name>
    <dbReference type="NCBI Taxonomy" id="1189310"/>
    <lineage>
        <taxon>Bacteria</taxon>
        <taxon>Pseudomonadati</taxon>
        <taxon>Myxococcota</taxon>
        <taxon>Myxococcia</taxon>
        <taxon>Myxococcales</taxon>
        <taxon>Cystobacterineae</taxon>
        <taxon>Myxococcaceae</taxon>
        <taxon>Corallococcus</taxon>
    </lineage>
</organism>
<dbReference type="RefSeq" id="WP_239989662.1">
    <property type="nucleotide sequence ID" value="NZ_CP022203.1"/>
</dbReference>
<dbReference type="CDD" id="cd05400">
    <property type="entry name" value="NT_2-5OAS_ClassI-CCAase"/>
    <property type="match status" value="1"/>
</dbReference>
<proteinExistence type="predicted"/>
<reference evidence="2 3" key="1">
    <citation type="submission" date="2017-06" db="EMBL/GenBank/DDBJ databases">
        <title>Sequencing and comparative analysis of myxobacterial genomes.</title>
        <authorList>
            <person name="Rupp O."/>
            <person name="Goesmann A."/>
            <person name="Sogaard-Andersen L."/>
        </authorList>
    </citation>
    <scope>NUCLEOTIDE SEQUENCE [LARGE SCALE GENOMIC DNA]</scope>
    <source>
        <strain evidence="2 3">DSM 14697</strain>
    </source>
</reference>
<accession>A0A286NVZ8</accession>